<dbReference type="Proteomes" id="UP000199689">
    <property type="component" value="Unassembled WGS sequence"/>
</dbReference>
<accession>A0A1G5VIY0</accession>
<sequence>MNGKLYQTLQAAINQTVNNMQMGDYILGTVETVNPVSIRISQRDLITSEFLLFTDAVRDFDVDIEVNHTTENRAGGGGDAEFASHNHDYKGRKKIRVYNGLHPGEVVILIRQQGAQQYVVLSRISNHTNLSGQWG</sequence>
<evidence type="ECO:0000313" key="1">
    <source>
        <dbReference type="EMBL" id="SDA45770.1"/>
    </source>
</evidence>
<dbReference type="OrthoDB" id="95576at2"/>
<dbReference type="Pfam" id="PF10844">
    <property type="entry name" value="DUF2577"/>
    <property type="match status" value="1"/>
</dbReference>
<protein>
    <recommendedName>
        <fullName evidence="3">DUF2577 domain-containing protein</fullName>
    </recommendedName>
</protein>
<evidence type="ECO:0008006" key="3">
    <source>
        <dbReference type="Google" id="ProtNLM"/>
    </source>
</evidence>
<dbReference type="EMBL" id="FMXA01000007">
    <property type="protein sequence ID" value="SDA45770.1"/>
    <property type="molecule type" value="Genomic_DNA"/>
</dbReference>
<dbReference type="STRING" id="209880.SAMN02910343_00674"/>
<proteinExistence type="predicted"/>
<evidence type="ECO:0000313" key="2">
    <source>
        <dbReference type="Proteomes" id="UP000199689"/>
    </source>
</evidence>
<dbReference type="InterPro" id="IPR022555">
    <property type="entry name" value="DUF2577"/>
</dbReference>
<reference evidence="1 2" key="1">
    <citation type="submission" date="2016-10" db="EMBL/GenBank/DDBJ databases">
        <authorList>
            <person name="de Groot N.N."/>
        </authorList>
    </citation>
    <scope>NUCLEOTIDE SEQUENCE [LARGE SCALE GENOMIC DNA]</scope>
    <source>
        <strain evidence="1 2">DSM 15230</strain>
    </source>
</reference>
<dbReference type="GeneID" id="87755708"/>
<dbReference type="RefSeq" id="WP_091363854.1">
    <property type="nucleotide sequence ID" value="NZ_FMXA01000007.1"/>
</dbReference>
<dbReference type="AlphaFoldDB" id="A0A1G5VIY0"/>
<keyword evidence="2" id="KW-1185">Reference proteome</keyword>
<gene>
    <name evidence="1" type="ORF">SAMN02910343_00674</name>
</gene>
<organism evidence="1 2">
    <name type="scientific">Allisonella histaminiformans</name>
    <dbReference type="NCBI Taxonomy" id="209880"/>
    <lineage>
        <taxon>Bacteria</taxon>
        <taxon>Bacillati</taxon>
        <taxon>Bacillota</taxon>
        <taxon>Negativicutes</taxon>
        <taxon>Veillonellales</taxon>
        <taxon>Veillonellaceae</taxon>
        <taxon>Allisonella</taxon>
    </lineage>
</organism>
<name>A0A1G5VIY0_9FIRM</name>